<feature type="site" description="Increases basicity of active site His" evidence="2">
    <location>
        <position position="121"/>
    </location>
</feature>
<dbReference type="HOGENOM" id="CLU_081811_2_0_7"/>
<feature type="binding site" evidence="3">
    <location>
        <begin position="10"/>
        <end position="12"/>
    </location>
    <ligand>
        <name>substrate</name>
    </ligand>
</feature>
<feature type="binding site" evidence="3">
    <location>
        <position position="129"/>
    </location>
    <ligand>
        <name>acetyl-CoA</name>
        <dbReference type="ChEBI" id="CHEBI:57288"/>
    </ligand>
</feature>
<dbReference type="NCBIfam" id="TIGR03570">
    <property type="entry name" value="NeuD_NnaD"/>
    <property type="match status" value="1"/>
</dbReference>
<dbReference type="CDD" id="cd03360">
    <property type="entry name" value="LbH_AT_putative"/>
    <property type="match status" value="1"/>
</dbReference>
<evidence type="ECO:0000259" key="4">
    <source>
        <dbReference type="Pfam" id="PF17836"/>
    </source>
</evidence>
<dbReference type="EC" id="2.3.1.203" evidence="5"/>
<accession>A0A076FCU2</accession>
<dbReference type="STRING" id="1244531.CIG2463D_1580"/>
<dbReference type="Proteomes" id="UP000028486">
    <property type="component" value="Chromosome"/>
</dbReference>
<dbReference type="KEGG" id="caj:CIG1485E_1389"/>
<dbReference type="AlphaFoldDB" id="A0A076FCU2"/>
<dbReference type="SUPFAM" id="SSF51161">
    <property type="entry name" value="Trimeric LpxA-like enzymes"/>
    <property type="match status" value="1"/>
</dbReference>
<gene>
    <name evidence="5" type="primary">pglD</name>
    <name evidence="5" type="ORF">CIG1485E_1389</name>
</gene>
<feature type="active site" description="Proton acceptor" evidence="2">
    <location>
        <position position="120"/>
    </location>
</feature>
<proteinExistence type="inferred from homology"/>
<reference evidence="6" key="1">
    <citation type="journal article" date="2014" name="Genome Announc.">
        <title>Complete Genome Sequence of Campylobacter iguaniorum Strain 1485ET, Isolated from a Bearded Dragon (Pogona vitticeps).</title>
        <authorList>
            <person name="Gilbert M.J."/>
            <person name="Miller W.G."/>
            <person name="Yee E."/>
            <person name="Kik M."/>
            <person name="Wagenaar J.A."/>
            <person name="Duim B."/>
        </authorList>
    </citation>
    <scope>NUCLEOTIDE SEQUENCE [LARGE SCALE GENOMIC DNA]</scope>
    <source>
        <strain evidence="6">1485E</strain>
    </source>
</reference>
<sequence>MKQIYIYGFSGHGQVVADVARSVGYDEIVFLDDASELKFSPDLPKFDIFIAIGNCKIRQMLQEKVRSAGFNVVNLIHPSAVISSSVKLGRGIAIMPNAVINANALICDGVILNSGSVTEHDCVVGEFAHICPKVALAGNVKVGKRAWIGIGSCVIQGKSIGDDTLIGAGSVIVKDIASNAKAYGNPCKVVSQI</sequence>
<organism evidence="5 6">
    <name type="scientific">Campylobacter iguaniorum</name>
    <dbReference type="NCBI Taxonomy" id="1244531"/>
    <lineage>
        <taxon>Bacteria</taxon>
        <taxon>Pseudomonadati</taxon>
        <taxon>Campylobacterota</taxon>
        <taxon>Epsilonproteobacteria</taxon>
        <taxon>Campylobacterales</taxon>
        <taxon>Campylobacteraceae</taxon>
        <taxon>Campylobacter</taxon>
    </lineage>
</organism>
<keyword evidence="5" id="KW-0808">Transferase</keyword>
<dbReference type="PANTHER" id="PTHR43300">
    <property type="entry name" value="ACETYLTRANSFERASE"/>
    <property type="match status" value="1"/>
</dbReference>
<dbReference type="InterPro" id="IPR011004">
    <property type="entry name" value="Trimer_LpxA-like_sf"/>
</dbReference>
<evidence type="ECO:0000256" key="3">
    <source>
        <dbReference type="PIRSR" id="PIRSR620019-2"/>
    </source>
</evidence>
<evidence type="ECO:0000313" key="6">
    <source>
        <dbReference type="Proteomes" id="UP000028486"/>
    </source>
</evidence>
<dbReference type="InterPro" id="IPR041561">
    <property type="entry name" value="PglD_N"/>
</dbReference>
<dbReference type="Gene3D" id="2.160.10.10">
    <property type="entry name" value="Hexapeptide repeat proteins"/>
    <property type="match status" value="1"/>
</dbReference>
<dbReference type="eggNOG" id="COG0110">
    <property type="taxonomic scope" value="Bacteria"/>
</dbReference>
<feature type="binding site" evidence="3">
    <location>
        <position position="53"/>
    </location>
    <ligand>
        <name>substrate</name>
    </ligand>
</feature>
<evidence type="ECO:0000256" key="1">
    <source>
        <dbReference type="ARBA" id="ARBA00007274"/>
    </source>
</evidence>
<dbReference type="RefSeq" id="WP_038454912.1">
    <property type="nucleotide sequence ID" value="NZ_CP009043.1"/>
</dbReference>
<feature type="binding site" evidence="3">
    <location>
        <position position="150"/>
    </location>
    <ligand>
        <name>acetyl-CoA</name>
        <dbReference type="ChEBI" id="CHEBI:57288"/>
    </ligand>
</feature>
<dbReference type="InterPro" id="IPR020019">
    <property type="entry name" value="AcTrfase_PglD-like"/>
</dbReference>
<dbReference type="GO" id="GO:0016746">
    <property type="term" value="F:acyltransferase activity"/>
    <property type="evidence" value="ECO:0007669"/>
    <property type="project" value="UniProtKB-KW"/>
</dbReference>
<dbReference type="OrthoDB" id="9801456at2"/>
<dbReference type="InterPro" id="IPR050179">
    <property type="entry name" value="Trans_hexapeptide_repeat"/>
</dbReference>
<keyword evidence="5" id="KW-0012">Acyltransferase</keyword>
<name>A0A076FCU2_9BACT</name>
<dbReference type="EMBL" id="CP009043">
    <property type="protein sequence ID" value="AII15212.1"/>
    <property type="molecule type" value="Genomic_DNA"/>
</dbReference>
<evidence type="ECO:0000313" key="5">
    <source>
        <dbReference type="EMBL" id="AII15212.1"/>
    </source>
</evidence>
<dbReference type="Pfam" id="PF17836">
    <property type="entry name" value="PglD_N"/>
    <property type="match status" value="1"/>
</dbReference>
<feature type="binding site" evidence="3">
    <location>
        <begin position="32"/>
        <end position="33"/>
    </location>
    <ligand>
        <name>substrate</name>
    </ligand>
</feature>
<protein>
    <submittedName>
        <fullName evidence="5">UDP-4-amino-4, 6-dideoxy-alpha-D-N-acetyl-D-glucosamine N-acetyltransferase</fullName>
        <ecNumber evidence="5">2.3.1.203</ecNumber>
    </submittedName>
</protein>
<comment type="similarity">
    <text evidence="1">Belongs to the transferase hexapeptide repeat family.</text>
</comment>
<dbReference type="PANTHER" id="PTHR43300:SF7">
    <property type="entry name" value="UDP-N-ACETYLBACILLOSAMINE N-ACETYLTRANSFERASE"/>
    <property type="match status" value="1"/>
</dbReference>
<keyword evidence="6" id="KW-1185">Reference proteome</keyword>
<feature type="domain" description="PglD N-terminal" evidence="4">
    <location>
        <begin position="3"/>
        <end position="65"/>
    </location>
</feature>
<evidence type="ECO:0000256" key="2">
    <source>
        <dbReference type="PIRSR" id="PIRSR620019-1"/>
    </source>
</evidence>
<dbReference type="Gene3D" id="3.40.50.20">
    <property type="match status" value="1"/>
</dbReference>